<dbReference type="STRING" id="194963.SAMCFNEI73_Ch2151"/>
<dbReference type="Proteomes" id="UP000182306">
    <property type="component" value="Chromosome"/>
</dbReference>
<gene>
    <name evidence="2" type="ORF">SAMCFNEI73_Ch2151</name>
</gene>
<dbReference type="EMBL" id="CP013107">
    <property type="protein sequence ID" value="APG91436.1"/>
    <property type="molecule type" value="Genomic_DNA"/>
</dbReference>
<name>A0A1L3LN27_9HYPH</name>
<reference evidence="2 3" key="1">
    <citation type="submission" date="2015-10" db="EMBL/GenBank/DDBJ databases">
        <title>Genomic differences between typical nodule nitrogen-fixing rhizobial strains and those coming from bean seeds.</title>
        <authorList>
            <person name="Peralta H."/>
            <person name="Aguilar-Vera A."/>
            <person name="Diaz R."/>
            <person name="Mora Y."/>
            <person name="Martinez-Batallar G."/>
            <person name="Salazar E."/>
            <person name="Vargas-Lagunas C."/>
            <person name="Encarnacion S."/>
            <person name="Girard L."/>
            <person name="Mora J."/>
        </authorList>
    </citation>
    <scope>NUCLEOTIDE SEQUENCE [LARGE SCALE GENOMIC DNA]</scope>
    <source>
        <strain evidence="2 3">CFNEI 73</strain>
    </source>
</reference>
<dbReference type="AlphaFoldDB" id="A0A1L3LN27"/>
<evidence type="ECO:0000313" key="3">
    <source>
        <dbReference type="Proteomes" id="UP000182306"/>
    </source>
</evidence>
<protein>
    <submittedName>
        <fullName evidence="2">Uncharacterized protein</fullName>
    </submittedName>
</protein>
<feature type="compositionally biased region" description="Basic and acidic residues" evidence="1">
    <location>
        <begin position="7"/>
        <end position="21"/>
    </location>
</feature>
<evidence type="ECO:0000313" key="2">
    <source>
        <dbReference type="EMBL" id="APG91436.1"/>
    </source>
</evidence>
<evidence type="ECO:0000256" key="1">
    <source>
        <dbReference type="SAM" id="MobiDB-lite"/>
    </source>
</evidence>
<proteinExistence type="predicted"/>
<keyword evidence="3" id="KW-1185">Reference proteome</keyword>
<organism evidence="2 3">
    <name type="scientific">Sinorhizobium americanum</name>
    <dbReference type="NCBI Taxonomy" id="194963"/>
    <lineage>
        <taxon>Bacteria</taxon>
        <taxon>Pseudomonadati</taxon>
        <taxon>Pseudomonadota</taxon>
        <taxon>Alphaproteobacteria</taxon>
        <taxon>Hyphomicrobiales</taxon>
        <taxon>Rhizobiaceae</taxon>
        <taxon>Sinorhizobium/Ensifer group</taxon>
        <taxon>Sinorhizobium</taxon>
    </lineage>
</organism>
<feature type="region of interest" description="Disordered" evidence="1">
    <location>
        <begin position="1"/>
        <end position="21"/>
    </location>
</feature>
<sequence>MARQQTRRNETLRRPESAEKRAQQAVALFGAETAMAGTREELWIAVHS</sequence>
<dbReference type="KEGG" id="same:SAMCFNEI73_Ch2151"/>
<accession>A0A1L3LN27</accession>